<organism evidence="7 8">
    <name type="scientific">Thermanaerosceptrum fracticalcis</name>
    <dbReference type="NCBI Taxonomy" id="1712410"/>
    <lineage>
        <taxon>Bacteria</taxon>
        <taxon>Bacillati</taxon>
        <taxon>Bacillota</taxon>
        <taxon>Clostridia</taxon>
        <taxon>Eubacteriales</taxon>
        <taxon>Peptococcaceae</taxon>
        <taxon>Thermanaerosceptrum</taxon>
    </lineage>
</organism>
<keyword evidence="5" id="KW-0804">Transcription</keyword>
<dbReference type="PANTHER" id="PTHR32071">
    <property type="entry name" value="TRANSCRIPTIONAL REGULATORY PROTEIN"/>
    <property type="match status" value="1"/>
</dbReference>
<dbReference type="PANTHER" id="PTHR32071:SF57">
    <property type="entry name" value="C4-DICARBOXYLATE TRANSPORT TRANSCRIPTIONAL REGULATORY PROTEIN DCTD"/>
    <property type="match status" value="1"/>
</dbReference>
<dbReference type="SUPFAM" id="SSF52540">
    <property type="entry name" value="P-loop containing nucleoside triphosphate hydrolases"/>
    <property type="match status" value="1"/>
</dbReference>
<dbReference type="InterPro" id="IPR025943">
    <property type="entry name" value="Sigma_54_int_dom_ATP-bd_2"/>
</dbReference>
<dbReference type="GO" id="GO:0005524">
    <property type="term" value="F:ATP binding"/>
    <property type="evidence" value="ECO:0007669"/>
    <property type="project" value="UniProtKB-KW"/>
</dbReference>
<dbReference type="OrthoDB" id="9803970at2"/>
<reference evidence="7 8" key="1">
    <citation type="journal article" date="2019" name="Front. Microbiol.">
        <title>Thermoanaerosceptrum fracticalcis gen. nov. sp. nov., a Novel Fumarate-Fermenting Microorganism From a Deep Fractured Carbonate Aquifer of the US Great Basin.</title>
        <authorList>
            <person name="Hamilton-Brehm S.D."/>
            <person name="Stewart L.E."/>
            <person name="Zavarin M."/>
            <person name="Caldwell M."/>
            <person name="Lawson P.A."/>
            <person name="Onstott T.C."/>
            <person name="Grzymski J."/>
            <person name="Neveux I."/>
            <person name="Lollar B.S."/>
            <person name="Russell C.E."/>
            <person name="Moser D.P."/>
        </authorList>
    </citation>
    <scope>NUCLEOTIDE SEQUENCE [LARGE SCALE GENOMIC DNA]</scope>
    <source>
        <strain evidence="7 8">DRI-13</strain>
    </source>
</reference>
<dbReference type="SMART" id="SM00382">
    <property type="entry name" value="AAA"/>
    <property type="match status" value="1"/>
</dbReference>
<keyword evidence="4" id="KW-0238">DNA-binding</keyword>
<keyword evidence="8" id="KW-1185">Reference proteome</keyword>
<dbReference type="PROSITE" id="PS00676">
    <property type="entry name" value="SIGMA54_INTERACT_2"/>
    <property type="match status" value="1"/>
</dbReference>
<evidence type="ECO:0000256" key="4">
    <source>
        <dbReference type="ARBA" id="ARBA00023125"/>
    </source>
</evidence>
<dbReference type="InterPro" id="IPR002078">
    <property type="entry name" value="Sigma_54_int"/>
</dbReference>
<dbReference type="EMBL" id="CP045798">
    <property type="protein sequence ID" value="QNB47835.1"/>
    <property type="molecule type" value="Genomic_DNA"/>
</dbReference>
<name>A0A7G6E6Y1_THEFR</name>
<dbReference type="InterPro" id="IPR058031">
    <property type="entry name" value="AAA_lid_NorR"/>
</dbReference>
<dbReference type="InterPro" id="IPR027417">
    <property type="entry name" value="P-loop_NTPase"/>
</dbReference>
<dbReference type="InterPro" id="IPR025662">
    <property type="entry name" value="Sigma_54_int_dom_ATP-bd_1"/>
</dbReference>
<dbReference type="Gene3D" id="3.40.50.300">
    <property type="entry name" value="P-loop containing nucleotide triphosphate hydrolases"/>
    <property type="match status" value="1"/>
</dbReference>
<dbReference type="FunFam" id="3.40.50.300:FF:000006">
    <property type="entry name" value="DNA-binding transcriptional regulator NtrC"/>
    <property type="match status" value="1"/>
</dbReference>
<protein>
    <submittedName>
        <fullName evidence="7">AAA family ATPase</fullName>
    </submittedName>
</protein>
<gene>
    <name evidence="7" type="ORF">BR63_17165</name>
</gene>
<dbReference type="KEGG" id="tfr:BR63_17165"/>
<proteinExistence type="predicted"/>
<keyword evidence="1" id="KW-0547">Nucleotide-binding</keyword>
<feature type="domain" description="Sigma-54 factor interaction" evidence="6">
    <location>
        <begin position="254"/>
        <end position="484"/>
    </location>
</feature>
<dbReference type="Proteomes" id="UP000515847">
    <property type="component" value="Chromosome"/>
</dbReference>
<evidence type="ECO:0000256" key="3">
    <source>
        <dbReference type="ARBA" id="ARBA00023015"/>
    </source>
</evidence>
<evidence type="ECO:0000313" key="7">
    <source>
        <dbReference type="EMBL" id="QNB47835.1"/>
    </source>
</evidence>
<dbReference type="InterPro" id="IPR003593">
    <property type="entry name" value="AAA+_ATPase"/>
</dbReference>
<dbReference type="Gene3D" id="1.10.10.60">
    <property type="entry name" value="Homeodomain-like"/>
    <property type="match status" value="1"/>
</dbReference>
<keyword evidence="2" id="KW-0067">ATP-binding</keyword>
<dbReference type="PROSITE" id="PS50045">
    <property type="entry name" value="SIGMA54_INTERACT_4"/>
    <property type="match status" value="1"/>
</dbReference>
<dbReference type="Gene3D" id="1.10.8.60">
    <property type="match status" value="1"/>
</dbReference>
<dbReference type="PROSITE" id="PS00688">
    <property type="entry name" value="SIGMA54_INTERACT_3"/>
    <property type="match status" value="1"/>
</dbReference>
<evidence type="ECO:0000256" key="1">
    <source>
        <dbReference type="ARBA" id="ARBA00022741"/>
    </source>
</evidence>
<keyword evidence="3" id="KW-0805">Transcription regulation</keyword>
<accession>A0A7G6E6Y1</accession>
<dbReference type="Pfam" id="PF00158">
    <property type="entry name" value="Sigma54_activat"/>
    <property type="match status" value="1"/>
</dbReference>
<dbReference type="GO" id="GO:0006355">
    <property type="term" value="P:regulation of DNA-templated transcription"/>
    <property type="evidence" value="ECO:0007669"/>
    <property type="project" value="InterPro"/>
</dbReference>
<dbReference type="InterPro" id="IPR025944">
    <property type="entry name" value="Sigma_54_int_dom_CS"/>
</dbReference>
<dbReference type="SUPFAM" id="SSF46689">
    <property type="entry name" value="Homeodomain-like"/>
    <property type="match status" value="1"/>
</dbReference>
<dbReference type="PROSITE" id="PS00675">
    <property type="entry name" value="SIGMA54_INTERACT_1"/>
    <property type="match status" value="1"/>
</dbReference>
<dbReference type="RefSeq" id="WP_081908073.1">
    <property type="nucleotide sequence ID" value="NZ_CP045798.1"/>
</dbReference>
<evidence type="ECO:0000256" key="2">
    <source>
        <dbReference type="ARBA" id="ARBA00022840"/>
    </source>
</evidence>
<dbReference type="GO" id="GO:0003677">
    <property type="term" value="F:DNA binding"/>
    <property type="evidence" value="ECO:0007669"/>
    <property type="project" value="UniProtKB-KW"/>
</dbReference>
<dbReference type="Pfam" id="PF25601">
    <property type="entry name" value="AAA_lid_14"/>
    <property type="match status" value="1"/>
</dbReference>
<evidence type="ECO:0000256" key="5">
    <source>
        <dbReference type="ARBA" id="ARBA00023163"/>
    </source>
</evidence>
<dbReference type="InterPro" id="IPR009057">
    <property type="entry name" value="Homeodomain-like_sf"/>
</dbReference>
<evidence type="ECO:0000259" key="6">
    <source>
        <dbReference type="PROSITE" id="PS50045"/>
    </source>
</evidence>
<evidence type="ECO:0000313" key="8">
    <source>
        <dbReference type="Proteomes" id="UP000515847"/>
    </source>
</evidence>
<dbReference type="CDD" id="cd00009">
    <property type="entry name" value="AAA"/>
    <property type="match status" value="1"/>
</dbReference>
<dbReference type="AlphaFoldDB" id="A0A7G6E6Y1"/>
<sequence length="563" mass="64789">MENRITPSSFLSNLAQFYNCQITWWGEEKIYGTVVSDDYSEVKGLVPDQIHLKRLLYYRHPLVINKGRHHLCSDCIEAEGCRCTQEIFIPVEISQKSAGVLWRFLGSSPVDTASWLKSAIDFSQIAAFLESEQKEHLQGEFFRQVAEFFGELHGEGVILFDDQDKIIYQNEKAKELNLYQRFLEYKETPLEQNYGKATKLNLVLDKNNPLPAYLRHYYYSDRYLGKTLMTHQSGLKTKNVDFLTPRKSINFQNIISTNPQMLKAISTAHIVAMTDSTVLLRGESGTGKEMFARAIHKESLRKDGPFIAINCAAIPENLLESELFGYEEGSFTGAKKGGKLGKLELANNGTIFLDEIGDMPLALQAKLLRVLQNKNIERVGGTKQIPINARIITATHRNLEEMIKENKFREDLFYRINVIPIKIPPLKERPEDIELLLNYFIRKYCILLNKNFMTFTYEAMEMLKSYSWPGNVRELENAVEYSVAITKTDEIGIENLSNQFQSTMAERQSLQIMPKQTAHEIDREQLRSLLEQFGQTTDGKREIARNLGISLATLYRWIKKYKL</sequence>